<sequence length="197" mass="21156">MVYAGYAPGTSSGAFVELSDLSKALRSVSPGMISNVASLETMLKICSNVAKAPLELKFRRIRLSNPKVAALLDGAPTQILTTFLGWTVEAGTGEETNETFLTLPADKQINQGNVREIFDAVEFRKKKAADDARAAAARKKPMDPEKAKMMAQLEADRKERATREAVTEDSKNQWHKGGNGAQITRAADVGIGCSKGG</sequence>
<evidence type="ECO:0000313" key="3">
    <source>
        <dbReference type="EMBL" id="CAD9385774.1"/>
    </source>
</evidence>
<dbReference type="Gene3D" id="1.20.58.2190">
    <property type="match status" value="1"/>
</dbReference>
<name>A0A6U0C3A1_9CHLO</name>
<reference evidence="2" key="1">
    <citation type="submission" date="2021-01" db="EMBL/GenBank/DDBJ databases">
        <authorList>
            <person name="Corre E."/>
            <person name="Pelletier E."/>
            <person name="Niang G."/>
            <person name="Scheremetjew M."/>
            <person name="Finn R."/>
            <person name="Kale V."/>
            <person name="Holt S."/>
            <person name="Cochrane G."/>
            <person name="Meng A."/>
            <person name="Brown T."/>
            <person name="Cohen L."/>
        </authorList>
    </citation>
    <scope>NUCLEOTIDE SEQUENCE</scope>
    <source>
        <strain evidence="2">RCC733</strain>
    </source>
</reference>
<dbReference type="InterPro" id="IPR036339">
    <property type="entry name" value="PUB-like_dom_sf"/>
</dbReference>
<feature type="compositionally biased region" description="Basic and acidic residues" evidence="1">
    <location>
        <begin position="140"/>
        <end position="172"/>
    </location>
</feature>
<dbReference type="SUPFAM" id="SSF143503">
    <property type="entry name" value="PUG domain-like"/>
    <property type="match status" value="1"/>
</dbReference>
<dbReference type="EMBL" id="HBGR01009611">
    <property type="protein sequence ID" value="CAD9385771.1"/>
    <property type="molecule type" value="Transcribed_RNA"/>
</dbReference>
<dbReference type="AlphaFoldDB" id="A0A6U0C3A1"/>
<protein>
    <submittedName>
        <fullName evidence="2">Uncharacterized protein</fullName>
    </submittedName>
</protein>
<dbReference type="CDD" id="cd09212">
    <property type="entry name" value="PUB"/>
    <property type="match status" value="1"/>
</dbReference>
<evidence type="ECO:0000256" key="1">
    <source>
        <dbReference type="SAM" id="MobiDB-lite"/>
    </source>
</evidence>
<gene>
    <name evidence="2" type="ORF">PPRO1471_LOCUS6400</name>
    <name evidence="3" type="ORF">PPRO1471_LOCUS6401</name>
</gene>
<dbReference type="EMBL" id="HBGR01009612">
    <property type="protein sequence ID" value="CAD9385774.1"/>
    <property type="molecule type" value="Transcribed_RNA"/>
</dbReference>
<organism evidence="2">
    <name type="scientific">Pycnococcus provasolii</name>
    <dbReference type="NCBI Taxonomy" id="41880"/>
    <lineage>
        <taxon>Eukaryota</taxon>
        <taxon>Viridiplantae</taxon>
        <taxon>Chlorophyta</taxon>
        <taxon>Pseudoscourfieldiophyceae</taxon>
        <taxon>Pseudoscourfieldiales</taxon>
        <taxon>Pycnococcaceae</taxon>
        <taxon>Pycnococcus</taxon>
    </lineage>
</organism>
<feature type="region of interest" description="Disordered" evidence="1">
    <location>
        <begin position="132"/>
        <end position="183"/>
    </location>
</feature>
<accession>A0A6U0C3A1</accession>
<evidence type="ECO:0000313" key="2">
    <source>
        <dbReference type="EMBL" id="CAD9385771.1"/>
    </source>
</evidence>
<proteinExistence type="predicted"/>